<evidence type="ECO:0000313" key="4">
    <source>
        <dbReference type="EMBL" id="KFI91155.1"/>
    </source>
</evidence>
<gene>
    <name evidence="4" type="ORF">BISA_1752</name>
</gene>
<name>A0A087D6K5_9BIFI</name>
<dbReference type="STRING" id="1437607.BISA_1752"/>
<comment type="subcellular location">
    <subcellularLocation>
        <location evidence="1">Virion</location>
    </subcellularLocation>
</comment>
<dbReference type="InterPro" id="IPR024455">
    <property type="entry name" value="Phage_capsid"/>
</dbReference>
<dbReference type="Proteomes" id="UP000029066">
    <property type="component" value="Unassembled WGS sequence"/>
</dbReference>
<dbReference type="NCBIfam" id="TIGR01554">
    <property type="entry name" value="major_cap_HK97"/>
    <property type="match status" value="1"/>
</dbReference>
<feature type="coiled-coil region" evidence="2">
    <location>
        <begin position="35"/>
        <end position="62"/>
    </location>
</feature>
<comment type="caution">
    <text evidence="4">The sequence shown here is derived from an EMBL/GenBank/DDBJ whole genome shotgun (WGS) entry which is preliminary data.</text>
</comment>
<dbReference type="Pfam" id="PF05065">
    <property type="entry name" value="Phage_capsid"/>
    <property type="match status" value="1"/>
</dbReference>
<accession>A0A087D6K5</accession>
<dbReference type="Gene3D" id="3.30.2320.10">
    <property type="entry name" value="hypothetical protein PF0899 domain"/>
    <property type="match status" value="1"/>
</dbReference>
<reference evidence="4 5" key="1">
    <citation type="submission" date="2014-03" db="EMBL/GenBank/DDBJ databases">
        <title>Genomics of Bifidobacteria.</title>
        <authorList>
            <person name="Ventura M."/>
            <person name="Milani C."/>
            <person name="Lugli G.A."/>
        </authorList>
    </citation>
    <scope>NUCLEOTIDE SEQUENCE [LARGE SCALE GENOMIC DNA]</scope>
    <source>
        <strain evidence="4 5">DSM 23967</strain>
    </source>
</reference>
<proteinExistence type="predicted"/>
<evidence type="ECO:0000256" key="1">
    <source>
        <dbReference type="ARBA" id="ARBA00004328"/>
    </source>
</evidence>
<evidence type="ECO:0000259" key="3">
    <source>
        <dbReference type="Pfam" id="PF05065"/>
    </source>
</evidence>
<evidence type="ECO:0000256" key="2">
    <source>
        <dbReference type="SAM" id="Coils"/>
    </source>
</evidence>
<protein>
    <submittedName>
        <fullName evidence="4">Putative phage capsid protein</fullName>
    </submittedName>
</protein>
<dbReference type="RefSeq" id="WP_033891730.1">
    <property type="nucleotide sequence ID" value="NZ_JDUT01000006.1"/>
</dbReference>
<dbReference type="AlphaFoldDB" id="A0A087D6K5"/>
<dbReference type="InterPro" id="IPR054612">
    <property type="entry name" value="Phage_capsid-like_C"/>
</dbReference>
<feature type="domain" description="Phage capsid-like C-terminal" evidence="3">
    <location>
        <begin position="146"/>
        <end position="404"/>
    </location>
</feature>
<sequence>MSTLIEKRAALMAQLKEKQTGLKAGEISDDDATAIKQLLDQVDQLDQQISKAEDQAQMIAKIGALAATSTPTGNDTGGQNDESPAKSAGDLFVKSYAKNVGTRLKAGYAVEFKANTDTQTVGDSTGAFAPYTVQTDTQAVFPYQRPLVVADLFSQGTMGASTNAVKYPVFGELEGSAGTVAEGGLKPQLHFPDPSWKTDDLKEVAGWFAVSDNMLDDLDWLRSEITDFAAYNIQLLEETQLLSGDGADNNIDGLFNREIQTLGQGADSDADRIFKCRKLIATATGFQPDGIVINPTDYEAIRLSKDANGQYFGGGFFTGQYGQGGIMQDPPLWGVKTVVTEAIAPGTALVGAFKAGGKVLRKGGLRIESTNAHADYFINDKVAIRLKERLTLQVKYPKAFVKVTLGKPATTTK</sequence>
<dbReference type="EMBL" id="JGZN01000016">
    <property type="protein sequence ID" value="KFI91155.1"/>
    <property type="molecule type" value="Genomic_DNA"/>
</dbReference>
<dbReference type="Gene3D" id="3.30.2400.10">
    <property type="entry name" value="Major capsid protein gp5"/>
    <property type="match status" value="1"/>
</dbReference>
<keyword evidence="2" id="KW-0175">Coiled coil</keyword>
<dbReference type="OrthoDB" id="8444243at2"/>
<evidence type="ECO:0000313" key="5">
    <source>
        <dbReference type="Proteomes" id="UP000029066"/>
    </source>
</evidence>
<dbReference type="SUPFAM" id="SSF56563">
    <property type="entry name" value="Major capsid protein gp5"/>
    <property type="match status" value="1"/>
</dbReference>
<organism evidence="4 5">
    <name type="scientific">Bifidobacterium saguini DSM 23967</name>
    <dbReference type="NCBI Taxonomy" id="1437607"/>
    <lineage>
        <taxon>Bacteria</taxon>
        <taxon>Bacillati</taxon>
        <taxon>Actinomycetota</taxon>
        <taxon>Actinomycetes</taxon>
        <taxon>Bifidobacteriales</taxon>
        <taxon>Bifidobacteriaceae</taxon>
        <taxon>Bifidobacterium</taxon>
    </lineage>
</organism>